<sequence>QDTDYSFRVSAYNRIGQGHSKEIDTPVKAKSPFSKPGQPSGPLNVSNLTRSTVDLNWSSSPTVNDIPITNYFVEKFRDGIWIKVARLPPTSTSL</sequence>
<dbReference type="EMBL" id="CAJOBJ010056309">
    <property type="protein sequence ID" value="CAF4398219.1"/>
    <property type="molecule type" value="Genomic_DNA"/>
</dbReference>
<evidence type="ECO:0000259" key="2">
    <source>
        <dbReference type="PROSITE" id="PS50853"/>
    </source>
</evidence>
<evidence type="ECO:0000313" key="5">
    <source>
        <dbReference type="EMBL" id="CAF4396358.1"/>
    </source>
</evidence>
<name>A0A8S2VH49_9BILA</name>
<feature type="region of interest" description="Disordered" evidence="1">
    <location>
        <begin position="18"/>
        <end position="46"/>
    </location>
</feature>
<evidence type="ECO:0000313" key="4">
    <source>
        <dbReference type="EMBL" id="CAF4273408.1"/>
    </source>
</evidence>
<comment type="caution">
    <text evidence="5">The sequence shown here is derived from an EMBL/GenBank/DDBJ whole genome shotgun (WGS) entry which is preliminary data.</text>
</comment>
<evidence type="ECO:0000313" key="7">
    <source>
        <dbReference type="Proteomes" id="UP000681720"/>
    </source>
</evidence>
<feature type="domain" description="Fibronectin type-III" evidence="2">
    <location>
        <begin position="39"/>
        <end position="94"/>
    </location>
</feature>
<dbReference type="InterPro" id="IPR003961">
    <property type="entry name" value="FN3_dom"/>
</dbReference>
<feature type="non-terminal residue" evidence="5">
    <location>
        <position position="94"/>
    </location>
</feature>
<evidence type="ECO:0000313" key="3">
    <source>
        <dbReference type="EMBL" id="CAF4271717.1"/>
    </source>
</evidence>
<organism evidence="5 7">
    <name type="scientific">Rotaria magnacalcarata</name>
    <dbReference type="NCBI Taxonomy" id="392030"/>
    <lineage>
        <taxon>Eukaryota</taxon>
        <taxon>Metazoa</taxon>
        <taxon>Spiralia</taxon>
        <taxon>Gnathifera</taxon>
        <taxon>Rotifera</taxon>
        <taxon>Eurotatoria</taxon>
        <taxon>Bdelloidea</taxon>
        <taxon>Philodinida</taxon>
        <taxon>Philodinidae</taxon>
        <taxon>Rotaria</taxon>
    </lineage>
</organism>
<dbReference type="CDD" id="cd00063">
    <property type="entry name" value="FN3"/>
    <property type="match status" value="1"/>
</dbReference>
<dbReference type="Gene3D" id="2.60.40.10">
    <property type="entry name" value="Immunoglobulins"/>
    <property type="match status" value="2"/>
</dbReference>
<reference evidence="5" key="1">
    <citation type="submission" date="2021-02" db="EMBL/GenBank/DDBJ databases">
        <authorList>
            <person name="Nowell W R."/>
        </authorList>
    </citation>
    <scope>NUCLEOTIDE SEQUENCE</scope>
</reference>
<dbReference type="SUPFAM" id="SSF49265">
    <property type="entry name" value="Fibronectin type III"/>
    <property type="match status" value="1"/>
</dbReference>
<accession>A0A8S2VH49</accession>
<dbReference type="InterPro" id="IPR036116">
    <property type="entry name" value="FN3_sf"/>
</dbReference>
<dbReference type="EMBL" id="CAJOBH010030253">
    <property type="protein sequence ID" value="CAF4273408.1"/>
    <property type="molecule type" value="Genomic_DNA"/>
</dbReference>
<feature type="non-terminal residue" evidence="5">
    <location>
        <position position="1"/>
    </location>
</feature>
<dbReference type="EMBL" id="CAJOBH010029990">
    <property type="protein sequence ID" value="CAF4271717.1"/>
    <property type="molecule type" value="Genomic_DNA"/>
</dbReference>
<dbReference type="EMBL" id="CAJOBJ010055900">
    <property type="protein sequence ID" value="CAF4396358.1"/>
    <property type="molecule type" value="Genomic_DNA"/>
</dbReference>
<protein>
    <recommendedName>
        <fullName evidence="2">Fibronectin type-III domain-containing protein</fullName>
    </recommendedName>
</protein>
<dbReference type="Proteomes" id="UP000681967">
    <property type="component" value="Unassembled WGS sequence"/>
</dbReference>
<dbReference type="InterPro" id="IPR013783">
    <property type="entry name" value="Ig-like_fold"/>
</dbReference>
<dbReference type="PROSITE" id="PS50853">
    <property type="entry name" value="FN3"/>
    <property type="match status" value="1"/>
</dbReference>
<gene>
    <name evidence="3" type="ORF">BYL167_LOCUS26353</name>
    <name evidence="4" type="ORF">BYL167_LOCUS26405</name>
    <name evidence="5" type="ORF">GIL414_LOCUS29951</name>
    <name evidence="6" type="ORF">GIL414_LOCUS30040</name>
</gene>
<dbReference type="Proteomes" id="UP000681720">
    <property type="component" value="Unassembled WGS sequence"/>
</dbReference>
<proteinExistence type="predicted"/>
<evidence type="ECO:0000313" key="6">
    <source>
        <dbReference type="EMBL" id="CAF4398219.1"/>
    </source>
</evidence>
<evidence type="ECO:0000256" key="1">
    <source>
        <dbReference type="SAM" id="MobiDB-lite"/>
    </source>
</evidence>
<dbReference type="AlphaFoldDB" id="A0A8S2VH49"/>